<accession>D8UI30</accession>
<feature type="compositionally biased region" description="Low complexity" evidence="1">
    <location>
        <begin position="223"/>
        <end position="232"/>
    </location>
</feature>
<feature type="compositionally biased region" description="Low complexity" evidence="1">
    <location>
        <begin position="522"/>
        <end position="539"/>
    </location>
</feature>
<dbReference type="InParanoid" id="D8UI30"/>
<feature type="region of interest" description="Disordered" evidence="1">
    <location>
        <begin position="1"/>
        <end position="202"/>
    </location>
</feature>
<feature type="region of interest" description="Disordered" evidence="1">
    <location>
        <begin position="331"/>
        <end position="365"/>
    </location>
</feature>
<evidence type="ECO:0000313" key="3">
    <source>
        <dbReference type="Proteomes" id="UP000001058"/>
    </source>
</evidence>
<name>D8UI30_VOLCA</name>
<feature type="region of interest" description="Disordered" evidence="1">
    <location>
        <begin position="216"/>
        <end position="318"/>
    </location>
</feature>
<protein>
    <submittedName>
        <fullName evidence="2">Uncharacterized protein</fullName>
    </submittedName>
</protein>
<feature type="compositionally biased region" description="Polar residues" evidence="1">
    <location>
        <begin position="287"/>
        <end position="298"/>
    </location>
</feature>
<dbReference type="KEGG" id="vcn:VOLCADRAFT_99572"/>
<keyword evidence="3" id="KW-1185">Reference proteome</keyword>
<dbReference type="AlphaFoldDB" id="D8UI30"/>
<feature type="region of interest" description="Disordered" evidence="1">
    <location>
        <begin position="452"/>
        <end position="473"/>
    </location>
</feature>
<evidence type="ECO:0000313" key="2">
    <source>
        <dbReference type="EMBL" id="EFJ40626.1"/>
    </source>
</evidence>
<feature type="compositionally biased region" description="Gly residues" evidence="1">
    <location>
        <begin position="142"/>
        <end position="151"/>
    </location>
</feature>
<reference evidence="2 3" key="1">
    <citation type="journal article" date="2010" name="Science">
        <title>Genomic analysis of organismal complexity in the multicellular green alga Volvox carteri.</title>
        <authorList>
            <person name="Prochnik S.E."/>
            <person name="Umen J."/>
            <person name="Nedelcu A.M."/>
            <person name="Hallmann A."/>
            <person name="Miller S.M."/>
            <person name="Nishii I."/>
            <person name="Ferris P."/>
            <person name="Kuo A."/>
            <person name="Mitros T."/>
            <person name="Fritz-Laylin L.K."/>
            <person name="Hellsten U."/>
            <person name="Chapman J."/>
            <person name="Simakov O."/>
            <person name="Rensing S.A."/>
            <person name="Terry A."/>
            <person name="Pangilinan J."/>
            <person name="Kapitonov V."/>
            <person name="Jurka J."/>
            <person name="Salamov A."/>
            <person name="Shapiro H."/>
            <person name="Schmutz J."/>
            <person name="Grimwood J."/>
            <person name="Lindquist E."/>
            <person name="Lucas S."/>
            <person name="Grigoriev I.V."/>
            <person name="Schmitt R."/>
            <person name="Kirk D."/>
            <person name="Rokhsar D.S."/>
        </authorList>
    </citation>
    <scope>NUCLEOTIDE SEQUENCE [LARGE SCALE GENOMIC DNA]</scope>
    <source>
        <strain evidence="3">f. Nagariensis / Eve</strain>
    </source>
</reference>
<evidence type="ECO:0000256" key="1">
    <source>
        <dbReference type="SAM" id="MobiDB-lite"/>
    </source>
</evidence>
<dbReference type="PANTHER" id="PTHR34112">
    <property type="entry name" value="C-JUN-AMINO-TERMINAL KINASE-INTERACTING PROTEIN"/>
    <property type="match status" value="1"/>
</dbReference>
<dbReference type="OrthoDB" id="542902at2759"/>
<organism evidence="3">
    <name type="scientific">Volvox carteri f. nagariensis</name>
    <dbReference type="NCBI Taxonomy" id="3068"/>
    <lineage>
        <taxon>Eukaryota</taxon>
        <taxon>Viridiplantae</taxon>
        <taxon>Chlorophyta</taxon>
        <taxon>core chlorophytes</taxon>
        <taxon>Chlorophyceae</taxon>
        <taxon>CS clade</taxon>
        <taxon>Chlamydomonadales</taxon>
        <taxon>Volvocaceae</taxon>
        <taxon>Volvox</taxon>
    </lineage>
</organism>
<dbReference type="RefSeq" id="XP_002958333.1">
    <property type="nucleotide sequence ID" value="XM_002958287.1"/>
</dbReference>
<feature type="compositionally biased region" description="Basic and acidic residues" evidence="1">
    <location>
        <begin position="21"/>
        <end position="30"/>
    </location>
</feature>
<dbReference type="GeneID" id="9623404"/>
<proteinExistence type="predicted"/>
<dbReference type="Proteomes" id="UP000001058">
    <property type="component" value="Unassembled WGS sequence"/>
</dbReference>
<gene>
    <name evidence="2" type="ORF">VOLCADRAFT_99572</name>
</gene>
<feature type="compositionally biased region" description="Polar residues" evidence="1">
    <location>
        <begin position="190"/>
        <end position="201"/>
    </location>
</feature>
<sequence>MEDGPKLLPQWLRGSSSALHHRGDISDASKRGKPAGGFDASARSAAPPDPWLARGGSSAALNGAISAAPLKSQSDFGRIPDRGSLSERSWKPRDNGYPNTGGRSGYVPAGLRHSSRDDRDGISLKPGGGYSAGRAYGRSGESEGGGSGGGARSERGQDHWQPARTASASASAGNGGGGGGRGNDDARSPLRTSGLATSNGSMAGVAAVPSKASFEADFPSLRPSSASGSASSPGPPHGNAVQSAATTTSAPLTSGTGAAAAAATATASSLLDTANSPATLPPYRKTFLSSRTSSNWTSKLAEAPAAPSAGPSPAQPVPVIVLTEDDALTPEAVACTQSASPPPLAPATVGLTAGSTAAPAPAPAPAAPVPVPVVPPRPSGVWGTTSSAAAVAAAADSGHGSIAGAGAPVVNRTRLDNLAMRQSKQLIPVISSGSGKSKAVGGLGVAAGGTPVGGLGGTGPRAPGGAPKPPPIVPTGALLKMSTVKRDDAVPGPGTSGPGARVLGSSNTVMFSKKASQPLDRPLALARTSSSSSSSPNPALAQASAGVAVVPSTGACGSSLGNGIIGGAVPCAPCTGLDTADEGSNTLKEPPLPAAAVVVAAAADELGELPVTANTMPAQLSLPQQTQPVGVLPQRASSAPHPALHVSEEEEAFLRSLGWTGFDEEDGDGEDTGLTEEEIAAFRAQQQRQQAAAASVGSLSAAAAAGPKAVPGIAARRRGKALIVAASYGSEQVSSSSDSDSEC</sequence>
<feature type="region of interest" description="Disordered" evidence="1">
    <location>
        <begin position="514"/>
        <end position="539"/>
    </location>
</feature>
<dbReference type="EMBL" id="GL378411">
    <property type="protein sequence ID" value="EFJ40626.1"/>
    <property type="molecule type" value="Genomic_DNA"/>
</dbReference>
<feature type="compositionally biased region" description="Low complexity" evidence="1">
    <location>
        <begin position="301"/>
        <end position="312"/>
    </location>
</feature>
<feature type="compositionally biased region" description="Low complexity" evidence="1">
    <location>
        <begin position="243"/>
        <end position="274"/>
    </location>
</feature>
<feature type="compositionally biased region" description="Basic and acidic residues" evidence="1">
    <location>
        <begin position="78"/>
        <end position="94"/>
    </location>
</feature>
<dbReference type="PANTHER" id="PTHR34112:SF13">
    <property type="entry name" value="OS04G0448200 PROTEIN"/>
    <property type="match status" value="1"/>
</dbReference>